<dbReference type="RefSeq" id="WP_040411350.1">
    <property type="nucleotide sequence ID" value="NZ_JAWRJJ010000168.1"/>
</dbReference>
<organism evidence="1 2">
    <name type="scientific">Enterocloster asparagiformis</name>
    <dbReference type="NCBI Taxonomy" id="333367"/>
    <lineage>
        <taxon>Bacteria</taxon>
        <taxon>Bacillati</taxon>
        <taxon>Bacillota</taxon>
        <taxon>Clostridia</taxon>
        <taxon>Lachnospirales</taxon>
        <taxon>Lachnospiraceae</taxon>
        <taxon>Enterocloster</taxon>
    </lineage>
</organism>
<comment type="caution">
    <text evidence="1">The sequence shown here is derived from an EMBL/GenBank/DDBJ whole genome shotgun (WGS) entry which is preliminary data.</text>
</comment>
<evidence type="ECO:0000313" key="2">
    <source>
        <dbReference type="Proteomes" id="UP000283880"/>
    </source>
</evidence>
<gene>
    <name evidence="1" type="ORF">DWV29_12660</name>
</gene>
<reference evidence="1 2" key="1">
    <citation type="submission" date="2018-08" db="EMBL/GenBank/DDBJ databases">
        <title>A genome reference for cultivated species of the human gut microbiota.</title>
        <authorList>
            <person name="Zou Y."/>
            <person name="Xue W."/>
            <person name="Luo G."/>
        </authorList>
    </citation>
    <scope>NUCLEOTIDE SEQUENCE [LARGE SCALE GENOMIC DNA]</scope>
    <source>
        <strain evidence="1 2">AF04-15</strain>
    </source>
</reference>
<evidence type="ECO:0000313" key="1">
    <source>
        <dbReference type="EMBL" id="RGX28926.1"/>
    </source>
</evidence>
<dbReference type="AlphaFoldDB" id="A0A413FEL2"/>
<proteinExistence type="predicted"/>
<accession>A0A413FEL2</accession>
<dbReference type="EMBL" id="QSBM01000009">
    <property type="protein sequence ID" value="RGX28926.1"/>
    <property type="molecule type" value="Genomic_DNA"/>
</dbReference>
<protein>
    <submittedName>
        <fullName evidence="1">Uncharacterized protein</fullName>
    </submittedName>
</protein>
<dbReference type="Proteomes" id="UP000283880">
    <property type="component" value="Unassembled WGS sequence"/>
</dbReference>
<dbReference type="OrthoDB" id="5360656at2"/>
<name>A0A413FEL2_9FIRM</name>
<sequence length="213" mass="23331">MTYIWINPVTEHMYQVSTLEAFLERHGLTRVRCRGDWGAVVREKYRIRASETEGTVVDARCPMACNLARELTQGSAPEGIPGNFHIPDIEPILIHCAREISAREDLKGSPKLITAPCRALAEAGNALELADTRFLTWNGLMESVGEILPGDPPEDSPIPPGFFDSLGLEMDSLTGRGPIEAYIRAGGRDEARLAELLYCENGCHNGDGVVRNG</sequence>